<evidence type="ECO:0000256" key="4">
    <source>
        <dbReference type="ARBA" id="ARBA00023043"/>
    </source>
</evidence>
<protein>
    <recommendedName>
        <fullName evidence="6">Protein fem-1 homolog B</fullName>
    </recommendedName>
</protein>
<feature type="repeat" description="ANK" evidence="7">
    <location>
        <begin position="528"/>
        <end position="568"/>
    </location>
</feature>
<dbReference type="Gene3D" id="1.25.40.20">
    <property type="entry name" value="Ankyrin repeat-containing domain"/>
    <property type="match status" value="4"/>
</dbReference>
<dbReference type="SUPFAM" id="SSF48403">
    <property type="entry name" value="Ankyrin repeat"/>
    <property type="match status" value="1"/>
</dbReference>
<feature type="repeat" description="ANK" evidence="7">
    <location>
        <begin position="480"/>
        <end position="527"/>
    </location>
</feature>
<evidence type="ECO:0000256" key="2">
    <source>
        <dbReference type="ARBA" id="ARBA00022737"/>
    </source>
</evidence>
<dbReference type="PRINTS" id="PR01415">
    <property type="entry name" value="ANKYRIN"/>
</dbReference>
<comment type="caution">
    <text evidence="8">The sequence shown here is derived from an EMBL/GenBank/DDBJ whole genome shotgun (WGS) entry which is preliminary data.</text>
</comment>
<dbReference type="PROSITE" id="PS50297">
    <property type="entry name" value="ANK_REP_REGION"/>
    <property type="match status" value="4"/>
</dbReference>
<evidence type="ECO:0000313" key="9">
    <source>
        <dbReference type="Proteomes" id="UP001195483"/>
    </source>
</evidence>
<feature type="repeat" description="ANK" evidence="7">
    <location>
        <begin position="161"/>
        <end position="193"/>
    </location>
</feature>
<dbReference type="SMART" id="SM00248">
    <property type="entry name" value="ANK"/>
    <property type="match status" value="8"/>
</dbReference>
<accession>A0AAE0W5F2</accession>
<keyword evidence="4 7" id="KW-0040">ANK repeat</keyword>
<dbReference type="PANTHER" id="PTHR24173">
    <property type="entry name" value="ANKYRIN REPEAT CONTAINING"/>
    <property type="match status" value="1"/>
</dbReference>
<feature type="repeat" description="ANK" evidence="7">
    <location>
        <begin position="128"/>
        <end position="160"/>
    </location>
</feature>
<evidence type="ECO:0000256" key="6">
    <source>
        <dbReference type="ARBA" id="ARBA00072197"/>
    </source>
</evidence>
<keyword evidence="2" id="KW-0677">Repeat</keyword>
<comment type="similarity">
    <text evidence="5">Belongs to the fem-1 family.</text>
</comment>
<gene>
    <name evidence="8" type="ORF">CHS0354_019119</name>
</gene>
<name>A0AAE0W5F2_9BIVA</name>
<dbReference type="PANTHER" id="PTHR24173:SF78">
    <property type="entry name" value="PROTEIN FEM-1 HOMOLOG B"/>
    <property type="match status" value="1"/>
</dbReference>
<proteinExistence type="inferred from homology"/>
<dbReference type="Pfam" id="PF12796">
    <property type="entry name" value="Ank_2"/>
    <property type="match status" value="2"/>
</dbReference>
<evidence type="ECO:0000256" key="3">
    <source>
        <dbReference type="ARBA" id="ARBA00022786"/>
    </source>
</evidence>
<dbReference type="Pfam" id="PF00023">
    <property type="entry name" value="Ank"/>
    <property type="match status" value="2"/>
</dbReference>
<dbReference type="AlphaFoldDB" id="A0AAE0W5F2"/>
<evidence type="ECO:0000256" key="5">
    <source>
        <dbReference type="ARBA" id="ARBA00038500"/>
    </source>
</evidence>
<evidence type="ECO:0000256" key="7">
    <source>
        <dbReference type="PROSITE-ProRule" id="PRU00023"/>
    </source>
</evidence>
<evidence type="ECO:0000313" key="8">
    <source>
        <dbReference type="EMBL" id="KAK3601127.1"/>
    </source>
</evidence>
<keyword evidence="9" id="KW-1185">Reference proteome</keyword>
<reference evidence="8" key="1">
    <citation type="journal article" date="2021" name="Genome Biol. Evol.">
        <title>A High-Quality Reference Genome for a Parasitic Bivalve with Doubly Uniparental Inheritance (Bivalvia: Unionida).</title>
        <authorList>
            <person name="Smith C.H."/>
        </authorList>
    </citation>
    <scope>NUCLEOTIDE SEQUENCE</scope>
    <source>
        <strain evidence="8">CHS0354</strain>
    </source>
</reference>
<organism evidence="8 9">
    <name type="scientific">Potamilus streckersoni</name>
    <dbReference type="NCBI Taxonomy" id="2493646"/>
    <lineage>
        <taxon>Eukaryota</taxon>
        <taxon>Metazoa</taxon>
        <taxon>Spiralia</taxon>
        <taxon>Lophotrochozoa</taxon>
        <taxon>Mollusca</taxon>
        <taxon>Bivalvia</taxon>
        <taxon>Autobranchia</taxon>
        <taxon>Heteroconchia</taxon>
        <taxon>Palaeoheterodonta</taxon>
        <taxon>Unionida</taxon>
        <taxon>Unionoidea</taxon>
        <taxon>Unionidae</taxon>
        <taxon>Ambleminae</taxon>
        <taxon>Lampsilini</taxon>
        <taxon>Potamilus</taxon>
    </lineage>
</organism>
<keyword evidence="3" id="KW-0833">Ubl conjugation pathway</keyword>
<feature type="repeat" description="ANK" evidence="7">
    <location>
        <begin position="95"/>
        <end position="127"/>
    </location>
</feature>
<dbReference type="PROSITE" id="PS50088">
    <property type="entry name" value="ANK_REPEAT"/>
    <property type="match status" value="6"/>
</dbReference>
<dbReference type="EMBL" id="JAEAOA010001187">
    <property type="protein sequence ID" value="KAK3601127.1"/>
    <property type="molecule type" value="Genomic_DNA"/>
</dbReference>
<dbReference type="InterPro" id="IPR002110">
    <property type="entry name" value="Ankyrin_rpt"/>
</dbReference>
<reference evidence="8" key="3">
    <citation type="submission" date="2023-05" db="EMBL/GenBank/DDBJ databases">
        <authorList>
            <person name="Smith C.H."/>
        </authorList>
    </citation>
    <scope>NUCLEOTIDE SEQUENCE</scope>
    <source>
        <strain evidence="8">CHS0354</strain>
        <tissue evidence="8">Mantle</tissue>
    </source>
</reference>
<comment type="pathway">
    <text evidence="1">Protein modification; protein ubiquitination.</text>
</comment>
<feature type="repeat" description="ANK" evidence="7">
    <location>
        <begin position="194"/>
        <end position="215"/>
    </location>
</feature>
<dbReference type="InterPro" id="IPR036770">
    <property type="entry name" value="Ankyrin_rpt-contain_sf"/>
</dbReference>
<sequence>MNKRQIYLNELKKKVYFAARDGRRTALNVLLANGVSGWILQEILNQRTSENGHYVTPLIIAVINGHEDIVRLLLSLSETNIELGGDICIEKELVKNASPLWCAVNFNRLSFVKLLLQHGADIHAPTEINSTPLRPACYDGCLEIVKYLVDYGADINSCNKWGNTCLMIAAYNGHVTTVQYLCEKGAVVDRIDNNGVTALHWASGRGNLEIVKLLVCFERAGIHMKDNLSFTPIMRAAEFAKCDVVDFFVSEKLYTMEEDIQALELLGSRLAIPNINDLQSFLKYYRRSLTMRSKYMISKLDVVQITAYGNHSECNTLKDLENIQENEFLLHMEALSIRERILAPTHKEFIVQLKYMAALYADTGNMRVSLNLIKHAVLSNQKLNKHVDELLEFLCEFTTDMFKNDTVPAFNDTYQLLPLLVLELRRNIERKDEIEKVERNIETYIYCVGMCLLCANDDRELMLLRSEIVKFVRLNPKLKDGSTPLHIAVSPKDSDNCLSKTGVILFPNISVCEELIKCGANINSTDNNRNTPLHKASQLDHSCFDAHTQNKILKTLIRSGAHVDASNTDGLTAFHCAKTTIAKVVLNPSTLSLKCLTSRVIVRNGITYKYTVPRVLESFIELHR</sequence>
<dbReference type="GO" id="GO:0005737">
    <property type="term" value="C:cytoplasm"/>
    <property type="evidence" value="ECO:0007669"/>
    <property type="project" value="UniProtKB-SubCell"/>
</dbReference>
<dbReference type="Proteomes" id="UP001195483">
    <property type="component" value="Unassembled WGS sequence"/>
</dbReference>
<evidence type="ECO:0000256" key="1">
    <source>
        <dbReference type="ARBA" id="ARBA00004906"/>
    </source>
</evidence>
<reference evidence="8" key="2">
    <citation type="journal article" date="2021" name="Genome Biol. Evol.">
        <title>Developing a high-quality reference genome for a parasitic bivalve with doubly uniparental inheritance (Bivalvia: Unionida).</title>
        <authorList>
            <person name="Smith C.H."/>
        </authorList>
    </citation>
    <scope>NUCLEOTIDE SEQUENCE</scope>
    <source>
        <strain evidence="8">CHS0354</strain>
        <tissue evidence="8">Mantle</tissue>
    </source>
</reference>